<comment type="caution">
    <text evidence="9">The sequence shown here is derived from an EMBL/GenBank/DDBJ whole genome shotgun (WGS) entry which is preliminary data.</text>
</comment>
<evidence type="ECO:0000256" key="5">
    <source>
        <dbReference type="ARBA" id="ARBA00023136"/>
    </source>
</evidence>
<keyword evidence="2" id="KW-1003">Cell membrane</keyword>
<evidence type="ECO:0000313" key="10">
    <source>
        <dbReference type="Proteomes" id="UP001596972"/>
    </source>
</evidence>
<feature type="transmembrane region" description="Helical" evidence="7">
    <location>
        <begin position="246"/>
        <end position="265"/>
    </location>
</feature>
<feature type="transmembrane region" description="Helical" evidence="7">
    <location>
        <begin position="216"/>
        <end position="234"/>
    </location>
</feature>
<evidence type="ECO:0000256" key="3">
    <source>
        <dbReference type="ARBA" id="ARBA00022692"/>
    </source>
</evidence>
<accession>A0ABW3ERL2</accession>
<gene>
    <name evidence="9" type="ORF">ACFQ11_21470</name>
</gene>
<dbReference type="Pfam" id="PF06738">
    <property type="entry name" value="ThrE"/>
    <property type="match status" value="1"/>
</dbReference>
<feature type="transmembrane region" description="Helical" evidence="7">
    <location>
        <begin position="432"/>
        <end position="452"/>
    </location>
</feature>
<comment type="subcellular location">
    <subcellularLocation>
        <location evidence="1">Cell membrane</location>
        <topology evidence="1">Multi-pass membrane protein</topology>
    </subcellularLocation>
</comment>
<protein>
    <submittedName>
        <fullName evidence="9">Threonine/serine exporter family protein</fullName>
    </submittedName>
</protein>
<evidence type="ECO:0000256" key="6">
    <source>
        <dbReference type="ARBA" id="ARBA00034125"/>
    </source>
</evidence>
<reference evidence="10" key="1">
    <citation type="journal article" date="2019" name="Int. J. Syst. Evol. Microbiol.">
        <title>The Global Catalogue of Microorganisms (GCM) 10K type strain sequencing project: providing services to taxonomists for standard genome sequencing and annotation.</title>
        <authorList>
            <consortium name="The Broad Institute Genomics Platform"/>
            <consortium name="The Broad Institute Genome Sequencing Center for Infectious Disease"/>
            <person name="Wu L."/>
            <person name="Ma J."/>
        </authorList>
    </citation>
    <scope>NUCLEOTIDE SEQUENCE [LARGE SCALE GENOMIC DNA]</scope>
    <source>
        <strain evidence="10">JCM 31202</strain>
    </source>
</reference>
<dbReference type="RefSeq" id="WP_378301304.1">
    <property type="nucleotide sequence ID" value="NZ_JBHTJA010000045.1"/>
</dbReference>
<dbReference type="EMBL" id="JBHTJA010000045">
    <property type="protein sequence ID" value="MFD0902978.1"/>
    <property type="molecule type" value="Genomic_DNA"/>
</dbReference>
<evidence type="ECO:0000256" key="1">
    <source>
        <dbReference type="ARBA" id="ARBA00004651"/>
    </source>
</evidence>
<feature type="transmembrane region" description="Helical" evidence="7">
    <location>
        <begin position="368"/>
        <end position="385"/>
    </location>
</feature>
<dbReference type="InterPro" id="IPR010619">
    <property type="entry name" value="ThrE-like_N"/>
</dbReference>
<sequence>MGRSRLHKALHRLLRPDVQEEPPRDPALVGLLAGSRFAGLPPQRADLGPRRARRVMEFVLDLAEQMFAAGTDTRAIEVSVVAVAATYGLSPFEFTIAGRTVFVQYAPRDREPQVMMKVARTDDGRDLYRAVMIYRLVEEVVHRDAGLAGAERRLRDIKRLRSRWPWWARLAGRTVLVSSITLQADGTPSGVLFAMGVLVLVDRTGWALARGGIPGYYATFVQASLVAGLGILAFDLEVLSLRAYASATAANLVLLLPVTSIVSLAQDAITRFGTLASVRLINVVLISGALFAGIATVGFIAGDVRVVGNAQNVRFVALPIGPALAAAAIGACAGAVAAGGAARLLPFAALTGTLSMAVRTLTQAHLSLPPALAVLCAAAALGVAASRLAPRLHVPPGALITPAIGASLLPGPDMYRSLSAYTAGSSGAGRQLLSALIVTVAIGAGIVLGRILGVKKELREEQVPRDQ</sequence>
<evidence type="ECO:0000313" key="9">
    <source>
        <dbReference type="EMBL" id="MFD0902978.1"/>
    </source>
</evidence>
<keyword evidence="3 7" id="KW-0812">Transmembrane</keyword>
<dbReference type="Proteomes" id="UP001596972">
    <property type="component" value="Unassembled WGS sequence"/>
</dbReference>
<evidence type="ECO:0000256" key="7">
    <source>
        <dbReference type="SAM" id="Phobius"/>
    </source>
</evidence>
<organism evidence="9 10">
    <name type="scientific">Actinomadura sediminis</name>
    <dbReference type="NCBI Taxonomy" id="1038904"/>
    <lineage>
        <taxon>Bacteria</taxon>
        <taxon>Bacillati</taxon>
        <taxon>Actinomycetota</taxon>
        <taxon>Actinomycetes</taxon>
        <taxon>Streptosporangiales</taxon>
        <taxon>Thermomonosporaceae</taxon>
        <taxon>Actinomadura</taxon>
    </lineage>
</organism>
<dbReference type="PANTHER" id="PTHR34390:SF1">
    <property type="entry name" value="SUCCINATE TRANSPORTER SUBUNIT YJJB-RELATED"/>
    <property type="match status" value="1"/>
</dbReference>
<evidence type="ECO:0000256" key="4">
    <source>
        <dbReference type="ARBA" id="ARBA00022989"/>
    </source>
</evidence>
<feature type="domain" description="Threonine/serine exporter-like N-terminal" evidence="8">
    <location>
        <begin position="58"/>
        <end position="297"/>
    </location>
</feature>
<keyword evidence="10" id="KW-1185">Reference proteome</keyword>
<dbReference type="PANTHER" id="PTHR34390">
    <property type="entry name" value="UPF0442 PROTEIN YJJB-RELATED"/>
    <property type="match status" value="1"/>
</dbReference>
<evidence type="ECO:0000256" key="2">
    <source>
        <dbReference type="ARBA" id="ARBA00022475"/>
    </source>
</evidence>
<name>A0ABW3ERL2_9ACTN</name>
<comment type="similarity">
    <text evidence="6">Belongs to the ThrE exporter (TC 2.A.79) family.</text>
</comment>
<keyword evidence="4 7" id="KW-1133">Transmembrane helix</keyword>
<feature type="transmembrane region" description="Helical" evidence="7">
    <location>
        <begin position="313"/>
        <end position="337"/>
    </location>
</feature>
<evidence type="ECO:0000259" key="8">
    <source>
        <dbReference type="Pfam" id="PF06738"/>
    </source>
</evidence>
<dbReference type="InterPro" id="IPR050539">
    <property type="entry name" value="ThrE_Dicarb/AminoAcid_Exp"/>
</dbReference>
<feature type="transmembrane region" description="Helical" evidence="7">
    <location>
        <begin position="277"/>
        <end position="301"/>
    </location>
</feature>
<keyword evidence="5 7" id="KW-0472">Membrane</keyword>
<proteinExistence type="inferred from homology"/>